<comment type="similarity">
    <text evidence="1">Belongs to the bacterial solute-binding protein 5 family.</text>
</comment>
<accession>A0A839S6F8</accession>
<feature type="signal peptide" evidence="5">
    <location>
        <begin position="1"/>
        <end position="26"/>
    </location>
</feature>
<evidence type="ECO:0000259" key="6">
    <source>
        <dbReference type="Pfam" id="PF00496"/>
    </source>
</evidence>
<keyword evidence="2" id="KW-0813">Transport</keyword>
<dbReference type="PIRSF" id="PIRSF002741">
    <property type="entry name" value="MppA"/>
    <property type="match status" value="1"/>
</dbReference>
<dbReference type="EMBL" id="JACHWU010000009">
    <property type="protein sequence ID" value="MBB3053366.1"/>
    <property type="molecule type" value="Genomic_DNA"/>
</dbReference>
<evidence type="ECO:0000256" key="4">
    <source>
        <dbReference type="SAM" id="MobiDB-lite"/>
    </source>
</evidence>
<evidence type="ECO:0000256" key="2">
    <source>
        <dbReference type="ARBA" id="ARBA00022448"/>
    </source>
</evidence>
<dbReference type="Pfam" id="PF00496">
    <property type="entry name" value="SBP_bac_5"/>
    <property type="match status" value="1"/>
</dbReference>
<feature type="chain" id="PRO_5033009951" evidence="5">
    <location>
        <begin position="27"/>
        <end position="538"/>
    </location>
</feature>
<dbReference type="InterPro" id="IPR039424">
    <property type="entry name" value="SBP_5"/>
</dbReference>
<evidence type="ECO:0000256" key="5">
    <source>
        <dbReference type="SAM" id="SignalP"/>
    </source>
</evidence>
<dbReference type="GO" id="GO:0042597">
    <property type="term" value="C:periplasmic space"/>
    <property type="evidence" value="ECO:0007669"/>
    <property type="project" value="UniProtKB-ARBA"/>
</dbReference>
<name>A0A839S6F8_9PSEU</name>
<sequence>MPRRRMYRRLLVCALAALTWVSAACAVPQGSGGDTGNDGLVLAAAYEEESLHPLLGHGQEGASKIFDGLYDYGADRELRPALAAGRAHASEDGLTWTVPLRRGVRFHDGSAFTAADVVATYRSLADPRYAATVASEYEMIDSVRAVGDHTVRFDLAHRYAPLPHKLTLGIVPAESLDPGPGAEPEPLHTSSFGSHPVGTGPYELAEWRRGDRMVLTANDDYWGGRPAVRTITVVFAGDDNTRAQRLRAGEFDGASLPPALADTLRDLDGYRVVHHRTADHRAVTLPTRHPVTGDLAVRRALNHAVDREGMIDAILGGHGRPASTPIPPVLGDLHEPSSAFPFDRAEARRILDRAGWRTGGDGVRNRDGTRAAFTLLYPADDSVRKLFAQAFASDARAVGVDVSLEGLGWEAIEPRMARDAVVLGGGNPFEPDLVAYPLLHSSYGGDGYNNPGFYSDSDVDDALDRARTASSPGARTRAYRDVQRELRDDPGFVFLAFLDHSYVLRDAGWRGYRPVVEPHTHGLTWGPWWNVQNWTAAS</sequence>
<dbReference type="InterPro" id="IPR000914">
    <property type="entry name" value="SBP_5_dom"/>
</dbReference>
<dbReference type="AlphaFoldDB" id="A0A839S6F8"/>
<gene>
    <name evidence="7" type="ORF">FHS23_004415</name>
</gene>
<evidence type="ECO:0000256" key="3">
    <source>
        <dbReference type="ARBA" id="ARBA00022729"/>
    </source>
</evidence>
<dbReference type="SUPFAM" id="SSF53850">
    <property type="entry name" value="Periplasmic binding protein-like II"/>
    <property type="match status" value="1"/>
</dbReference>
<feature type="region of interest" description="Disordered" evidence="4">
    <location>
        <begin position="175"/>
        <end position="195"/>
    </location>
</feature>
<dbReference type="Gene3D" id="3.40.190.10">
    <property type="entry name" value="Periplasmic binding protein-like II"/>
    <property type="match status" value="1"/>
</dbReference>
<dbReference type="InterPro" id="IPR030678">
    <property type="entry name" value="Peptide/Ni-bd"/>
</dbReference>
<dbReference type="GO" id="GO:0043190">
    <property type="term" value="C:ATP-binding cassette (ABC) transporter complex"/>
    <property type="evidence" value="ECO:0007669"/>
    <property type="project" value="InterPro"/>
</dbReference>
<dbReference type="Gene3D" id="3.10.105.10">
    <property type="entry name" value="Dipeptide-binding Protein, Domain 3"/>
    <property type="match status" value="1"/>
</dbReference>
<dbReference type="PANTHER" id="PTHR30290:SF9">
    <property type="entry name" value="OLIGOPEPTIDE-BINDING PROTEIN APPA"/>
    <property type="match status" value="1"/>
</dbReference>
<comment type="caution">
    <text evidence="7">The sequence shown here is derived from an EMBL/GenBank/DDBJ whole genome shotgun (WGS) entry which is preliminary data.</text>
</comment>
<organism evidence="7 8">
    <name type="scientific">Prauserella isguenensis</name>
    <dbReference type="NCBI Taxonomy" id="1470180"/>
    <lineage>
        <taxon>Bacteria</taxon>
        <taxon>Bacillati</taxon>
        <taxon>Actinomycetota</taxon>
        <taxon>Actinomycetes</taxon>
        <taxon>Pseudonocardiales</taxon>
        <taxon>Pseudonocardiaceae</taxon>
        <taxon>Prauserella</taxon>
    </lineage>
</organism>
<keyword evidence="3 5" id="KW-0732">Signal</keyword>
<dbReference type="PANTHER" id="PTHR30290">
    <property type="entry name" value="PERIPLASMIC BINDING COMPONENT OF ABC TRANSPORTER"/>
    <property type="match status" value="1"/>
</dbReference>
<dbReference type="GO" id="GO:0015833">
    <property type="term" value="P:peptide transport"/>
    <property type="evidence" value="ECO:0007669"/>
    <property type="project" value="TreeGrafter"/>
</dbReference>
<keyword evidence="8" id="KW-1185">Reference proteome</keyword>
<dbReference type="CDD" id="cd08518">
    <property type="entry name" value="PBP2_NikA_DppA_OppA_like_19"/>
    <property type="match status" value="1"/>
</dbReference>
<protein>
    <submittedName>
        <fullName evidence="7">Peptide/nickel transport system substrate-binding protein</fullName>
    </submittedName>
</protein>
<evidence type="ECO:0000256" key="1">
    <source>
        <dbReference type="ARBA" id="ARBA00005695"/>
    </source>
</evidence>
<dbReference type="PROSITE" id="PS51257">
    <property type="entry name" value="PROKAR_LIPOPROTEIN"/>
    <property type="match status" value="1"/>
</dbReference>
<evidence type="ECO:0000313" key="7">
    <source>
        <dbReference type="EMBL" id="MBB3053366.1"/>
    </source>
</evidence>
<dbReference type="GO" id="GO:1904680">
    <property type="term" value="F:peptide transmembrane transporter activity"/>
    <property type="evidence" value="ECO:0007669"/>
    <property type="project" value="TreeGrafter"/>
</dbReference>
<proteinExistence type="inferred from homology"/>
<evidence type="ECO:0000313" key="8">
    <source>
        <dbReference type="Proteomes" id="UP000550714"/>
    </source>
</evidence>
<dbReference type="RefSeq" id="WP_183659087.1">
    <property type="nucleotide sequence ID" value="NZ_JACHWU010000009.1"/>
</dbReference>
<dbReference type="Gene3D" id="3.90.76.10">
    <property type="entry name" value="Dipeptide-binding Protein, Domain 1"/>
    <property type="match status" value="1"/>
</dbReference>
<feature type="domain" description="Solute-binding protein family 5" evidence="6">
    <location>
        <begin position="77"/>
        <end position="442"/>
    </location>
</feature>
<reference evidence="7 8" key="1">
    <citation type="submission" date="2020-08" db="EMBL/GenBank/DDBJ databases">
        <title>Genomic Encyclopedia of Type Strains, Phase III (KMG-III): the genomes of soil and plant-associated and newly described type strains.</title>
        <authorList>
            <person name="Whitman W."/>
        </authorList>
    </citation>
    <scope>NUCLEOTIDE SEQUENCE [LARGE SCALE GENOMIC DNA]</scope>
    <source>
        <strain evidence="7 8">CECT 8577</strain>
    </source>
</reference>
<dbReference type="Proteomes" id="UP000550714">
    <property type="component" value="Unassembled WGS sequence"/>
</dbReference>